<dbReference type="Proteomes" id="UP001143856">
    <property type="component" value="Unassembled WGS sequence"/>
</dbReference>
<evidence type="ECO:0000313" key="2">
    <source>
        <dbReference type="Proteomes" id="UP001143856"/>
    </source>
</evidence>
<reference evidence="1" key="1">
    <citation type="submission" date="2022-10" db="EMBL/GenBank/DDBJ databases">
        <title>Genome Sequence of Xylaria curta.</title>
        <authorList>
            <person name="Buettner E."/>
        </authorList>
    </citation>
    <scope>NUCLEOTIDE SEQUENCE</scope>
    <source>
        <strain evidence="1">Babe10</strain>
    </source>
</reference>
<comment type="caution">
    <text evidence="1">The sequence shown here is derived from an EMBL/GenBank/DDBJ whole genome shotgun (WGS) entry which is preliminary data.</text>
</comment>
<keyword evidence="2" id="KW-1185">Reference proteome</keyword>
<dbReference type="EMBL" id="JAPDGR010001929">
    <property type="protein sequence ID" value="KAJ2978620.1"/>
    <property type="molecule type" value="Genomic_DNA"/>
</dbReference>
<protein>
    <submittedName>
        <fullName evidence="1">Uncharacterized protein</fullName>
    </submittedName>
</protein>
<organism evidence="1 2">
    <name type="scientific">Xylaria curta</name>
    <dbReference type="NCBI Taxonomy" id="42375"/>
    <lineage>
        <taxon>Eukaryota</taxon>
        <taxon>Fungi</taxon>
        <taxon>Dikarya</taxon>
        <taxon>Ascomycota</taxon>
        <taxon>Pezizomycotina</taxon>
        <taxon>Sordariomycetes</taxon>
        <taxon>Xylariomycetidae</taxon>
        <taxon>Xylariales</taxon>
        <taxon>Xylariaceae</taxon>
        <taxon>Xylaria</taxon>
    </lineage>
</organism>
<accession>A0ACC1NH02</accession>
<name>A0ACC1NH02_9PEZI</name>
<evidence type="ECO:0000313" key="1">
    <source>
        <dbReference type="EMBL" id="KAJ2978620.1"/>
    </source>
</evidence>
<proteinExistence type="predicted"/>
<sequence length="480" mass="54510">MPWWGRSSRHVTLAGAGRDLQHHVVPLFVRLRVVDGERLGQRLRGAEVLLSPGKDIAVYTRGGNLSQPLRISKSQFAGHVWSMTDAMDSRQLIDHYLGNLELSRLELATIALRCLYKRNTRQYLEGDHTYALMGLLRLRPEVDKTDTEFQAFARISLANDSDRLLERYLCTMPANIDQPWHDMEDAYHSSLWDIEPYCQVAAICEDDTVIIDGARGASIRWKSFLPVAFRTAPSVISRNSLDLANRSNTVASALRRGTDAQQRASIHTRHHSPWPRRLRRRRISDPRRDLPSPLHLHLAAIAEPDPDRVRGKFTQVQAALFGFEGYLNAPAIERAIFGGDFGRFGWSVNGSPLSRFEVNEFGERIGIDPTKDPLVRMKVEQAKRAEPGDMRIFTLVDTYNMEITLFEAVRPPTVIFCCASEGGMQRAIGCSYDWTTQTMYREVVLRLPTQTLNSMDRVPRVRIGTKRPADRVKRVHALSV</sequence>
<gene>
    <name evidence="1" type="ORF">NUW58_g7438</name>
</gene>